<name>A0A3M9ML29_9BACT</name>
<evidence type="ECO:0000313" key="1">
    <source>
        <dbReference type="EMBL" id="RNI25905.1"/>
    </source>
</evidence>
<gene>
    <name evidence="1" type="ORF">EFB08_13780</name>
</gene>
<sequence length="70" mass="7793">MEDRRSVHAQQRINGDGGLEQERLLHRGGNVHHAAVAVLAHKRDGMGAWLGINMLKPVNVHETVVLVIRQ</sequence>
<dbReference type="Proteomes" id="UP000272117">
    <property type="component" value="Unassembled WGS sequence"/>
</dbReference>
<accession>A0A3M9ML29</accession>
<dbReference type="AlphaFoldDB" id="A0A3M9ML29"/>
<keyword evidence="2" id="KW-1185">Reference proteome</keyword>
<dbReference type="EMBL" id="RJJD01000008">
    <property type="protein sequence ID" value="RNI25905.1"/>
    <property type="molecule type" value="Genomic_DNA"/>
</dbReference>
<organism evidence="1 2">
    <name type="scientific">Rufibacter latericius</name>
    <dbReference type="NCBI Taxonomy" id="2487040"/>
    <lineage>
        <taxon>Bacteria</taxon>
        <taxon>Pseudomonadati</taxon>
        <taxon>Bacteroidota</taxon>
        <taxon>Cytophagia</taxon>
        <taxon>Cytophagales</taxon>
        <taxon>Hymenobacteraceae</taxon>
        <taxon>Rufibacter</taxon>
    </lineage>
</organism>
<comment type="caution">
    <text evidence="1">The sequence shown here is derived from an EMBL/GenBank/DDBJ whole genome shotgun (WGS) entry which is preliminary data.</text>
</comment>
<reference evidence="1 2" key="1">
    <citation type="submission" date="2018-11" db="EMBL/GenBank/DDBJ databases">
        <title>Rufibacter latericius sp. nov., isolated from water in Baiyang Lake.</title>
        <authorList>
            <person name="Yang Y."/>
        </authorList>
    </citation>
    <scope>NUCLEOTIDE SEQUENCE [LARGE SCALE GENOMIC DNA]</scope>
    <source>
        <strain evidence="1 2">R-22-1c-1</strain>
    </source>
</reference>
<protein>
    <submittedName>
        <fullName evidence="1">Uncharacterized protein</fullName>
    </submittedName>
</protein>
<evidence type="ECO:0000313" key="2">
    <source>
        <dbReference type="Proteomes" id="UP000272117"/>
    </source>
</evidence>
<proteinExistence type="predicted"/>